<dbReference type="AlphaFoldDB" id="A0AAE0ICG1"/>
<proteinExistence type="predicted"/>
<sequence>MKLNFGTLIVAGAATFQAATTIASDTFRVSNIRYGSGDSVTNAVWTRGTGYELRSVRANSGCSDHPSVPWPDVRQLCFDWDASRGHIRLFPANGGNTWQEYCFARNPGELQVTSNAFVSTWTSTPCTWDLGTA</sequence>
<protein>
    <submittedName>
        <fullName evidence="1">Uncharacterized protein</fullName>
    </submittedName>
</protein>
<keyword evidence="2" id="KW-1185">Reference proteome</keyword>
<reference evidence="1" key="2">
    <citation type="submission" date="2023-06" db="EMBL/GenBank/DDBJ databases">
        <authorList>
            <consortium name="Lawrence Berkeley National Laboratory"/>
            <person name="Haridas S."/>
            <person name="Hensen N."/>
            <person name="Bonometti L."/>
            <person name="Westerberg I."/>
            <person name="Brannstrom I.O."/>
            <person name="Guillou S."/>
            <person name="Cros-Aarteil S."/>
            <person name="Calhoun S."/>
            <person name="Kuo A."/>
            <person name="Mondo S."/>
            <person name="Pangilinan J."/>
            <person name="Riley R."/>
            <person name="Labutti K."/>
            <person name="Andreopoulos B."/>
            <person name="Lipzen A."/>
            <person name="Chen C."/>
            <person name="Yanf M."/>
            <person name="Daum C."/>
            <person name="Ng V."/>
            <person name="Clum A."/>
            <person name="Steindorff A."/>
            <person name="Ohm R."/>
            <person name="Martin F."/>
            <person name="Silar P."/>
            <person name="Natvig D."/>
            <person name="Lalanne C."/>
            <person name="Gautier V."/>
            <person name="Ament-Velasquez S.L."/>
            <person name="Kruys A."/>
            <person name="Hutchinson M.I."/>
            <person name="Powell A.J."/>
            <person name="Barry K."/>
            <person name="Miller A.N."/>
            <person name="Grigoriev I.V."/>
            <person name="Debuchy R."/>
            <person name="Gladieux P."/>
            <person name="Thoren M.H."/>
            <person name="Johannesson H."/>
        </authorList>
    </citation>
    <scope>NUCLEOTIDE SEQUENCE</scope>
    <source>
        <strain evidence="1">CBS 118394</strain>
    </source>
</reference>
<dbReference type="EMBL" id="JAUEDM010000003">
    <property type="protein sequence ID" value="KAK3322612.1"/>
    <property type="molecule type" value="Genomic_DNA"/>
</dbReference>
<evidence type="ECO:0000313" key="1">
    <source>
        <dbReference type="EMBL" id="KAK3322612.1"/>
    </source>
</evidence>
<organism evidence="1 2">
    <name type="scientific">Apodospora peruviana</name>
    <dbReference type="NCBI Taxonomy" id="516989"/>
    <lineage>
        <taxon>Eukaryota</taxon>
        <taxon>Fungi</taxon>
        <taxon>Dikarya</taxon>
        <taxon>Ascomycota</taxon>
        <taxon>Pezizomycotina</taxon>
        <taxon>Sordariomycetes</taxon>
        <taxon>Sordariomycetidae</taxon>
        <taxon>Sordariales</taxon>
        <taxon>Lasiosphaeriaceae</taxon>
        <taxon>Apodospora</taxon>
    </lineage>
</organism>
<name>A0AAE0ICG1_9PEZI</name>
<gene>
    <name evidence="1" type="ORF">B0H66DRAFT_554831</name>
</gene>
<dbReference type="Proteomes" id="UP001283341">
    <property type="component" value="Unassembled WGS sequence"/>
</dbReference>
<reference evidence="1" key="1">
    <citation type="journal article" date="2023" name="Mol. Phylogenet. Evol.">
        <title>Genome-scale phylogeny and comparative genomics of the fungal order Sordariales.</title>
        <authorList>
            <person name="Hensen N."/>
            <person name="Bonometti L."/>
            <person name="Westerberg I."/>
            <person name="Brannstrom I.O."/>
            <person name="Guillou S."/>
            <person name="Cros-Aarteil S."/>
            <person name="Calhoun S."/>
            <person name="Haridas S."/>
            <person name="Kuo A."/>
            <person name="Mondo S."/>
            <person name="Pangilinan J."/>
            <person name="Riley R."/>
            <person name="LaButti K."/>
            <person name="Andreopoulos B."/>
            <person name="Lipzen A."/>
            <person name="Chen C."/>
            <person name="Yan M."/>
            <person name="Daum C."/>
            <person name="Ng V."/>
            <person name="Clum A."/>
            <person name="Steindorff A."/>
            <person name="Ohm R.A."/>
            <person name="Martin F."/>
            <person name="Silar P."/>
            <person name="Natvig D.O."/>
            <person name="Lalanne C."/>
            <person name="Gautier V."/>
            <person name="Ament-Velasquez S.L."/>
            <person name="Kruys A."/>
            <person name="Hutchinson M.I."/>
            <person name="Powell A.J."/>
            <person name="Barry K."/>
            <person name="Miller A.N."/>
            <person name="Grigoriev I.V."/>
            <person name="Debuchy R."/>
            <person name="Gladieux P."/>
            <person name="Hiltunen Thoren M."/>
            <person name="Johannesson H."/>
        </authorList>
    </citation>
    <scope>NUCLEOTIDE SEQUENCE</scope>
    <source>
        <strain evidence="1">CBS 118394</strain>
    </source>
</reference>
<evidence type="ECO:0000313" key="2">
    <source>
        <dbReference type="Proteomes" id="UP001283341"/>
    </source>
</evidence>
<comment type="caution">
    <text evidence="1">The sequence shown here is derived from an EMBL/GenBank/DDBJ whole genome shotgun (WGS) entry which is preliminary data.</text>
</comment>
<accession>A0AAE0ICG1</accession>